<dbReference type="Proteomes" id="UP000566995">
    <property type="component" value="Unassembled WGS sequence"/>
</dbReference>
<dbReference type="AlphaFoldDB" id="A0A7W7KR30"/>
<protein>
    <submittedName>
        <fullName evidence="1">Uncharacterized protein</fullName>
    </submittedName>
</protein>
<evidence type="ECO:0000313" key="2">
    <source>
        <dbReference type="Proteomes" id="UP000566995"/>
    </source>
</evidence>
<accession>A0A7W7KR30</accession>
<reference evidence="1 2" key="1">
    <citation type="submission" date="2020-08" db="EMBL/GenBank/DDBJ databases">
        <title>Functional genomics of gut bacteria from endangered species of beetles.</title>
        <authorList>
            <person name="Carlos-Shanley C."/>
        </authorList>
    </citation>
    <scope>NUCLEOTIDE SEQUENCE [LARGE SCALE GENOMIC DNA]</scope>
    <source>
        <strain evidence="1 2">S00179</strain>
    </source>
</reference>
<name>A0A7W7KR30_PSENT</name>
<organism evidence="1 2">
    <name type="scientific">Pseudomonas nitroreducens</name>
    <dbReference type="NCBI Taxonomy" id="46680"/>
    <lineage>
        <taxon>Bacteria</taxon>
        <taxon>Pseudomonadati</taxon>
        <taxon>Pseudomonadota</taxon>
        <taxon>Gammaproteobacteria</taxon>
        <taxon>Pseudomonadales</taxon>
        <taxon>Pseudomonadaceae</taxon>
        <taxon>Pseudomonas</taxon>
    </lineage>
</organism>
<comment type="caution">
    <text evidence="1">The sequence shown here is derived from an EMBL/GenBank/DDBJ whole genome shotgun (WGS) entry which is preliminary data.</text>
</comment>
<dbReference type="EMBL" id="JACHLI010000033">
    <property type="protein sequence ID" value="MBB4866938.1"/>
    <property type="molecule type" value="Genomic_DNA"/>
</dbReference>
<proteinExistence type="predicted"/>
<dbReference type="RefSeq" id="WP_184595983.1">
    <property type="nucleotide sequence ID" value="NZ_JACHLI010000033.1"/>
</dbReference>
<sequence length="178" mass="19561">MKNTTVIFLLIPAISLADNSLCHERNDEFTCKVFTEGGLTIKSLLPSQKSIYATELDKLPTIIISSTDSKSLCAELAQSKEGAPYHKYLPLPNIEAIASNIDAPKTAKDLIETPNWRASNLRSITYHGNGGNEGPTLVCLTLELKKAGEHTAILQCNNFYKNDIKKLKELAKSLEDAK</sequence>
<evidence type="ECO:0000313" key="1">
    <source>
        <dbReference type="EMBL" id="MBB4866938.1"/>
    </source>
</evidence>
<gene>
    <name evidence="1" type="ORF">HNP46_005846</name>
</gene>